<gene>
    <name evidence="3" type="ORF">VNO77_01274</name>
</gene>
<dbReference type="Pfam" id="PF24068">
    <property type="entry name" value="TPD1_C"/>
    <property type="match status" value="1"/>
</dbReference>
<dbReference type="PANTHER" id="PTHR33184">
    <property type="entry name" value="PROTEIN TAPETUM DETERMINANT 1-LIKE-RELATED"/>
    <property type="match status" value="1"/>
</dbReference>
<dbReference type="GO" id="GO:0001709">
    <property type="term" value="P:cell fate determination"/>
    <property type="evidence" value="ECO:0007669"/>
    <property type="project" value="TreeGrafter"/>
</dbReference>
<protein>
    <submittedName>
        <fullName evidence="3">Uncharacterized protein</fullName>
    </submittedName>
</protein>
<accession>A0AAN9MVL2</accession>
<evidence type="ECO:0000256" key="1">
    <source>
        <dbReference type="ARBA" id="ARBA00022729"/>
    </source>
</evidence>
<sequence>MADSATKILSLAVFLVLISQGYGAQCSLSDISVSQTKTGATVKGKPEWSVTVTNKCTCVQSNVVLNTAGFQTTEPIDPKILRISGNSGVLNDGLIIYTDPISFKYAWDNSFPLNPISSQIACS</sequence>
<evidence type="ECO:0000313" key="4">
    <source>
        <dbReference type="Proteomes" id="UP001367508"/>
    </source>
</evidence>
<name>A0AAN9MVL2_CANGL</name>
<feature type="signal peptide" evidence="2">
    <location>
        <begin position="1"/>
        <end position="23"/>
    </location>
</feature>
<evidence type="ECO:0000256" key="2">
    <source>
        <dbReference type="SAM" id="SignalP"/>
    </source>
</evidence>
<dbReference type="Proteomes" id="UP001367508">
    <property type="component" value="Unassembled WGS sequence"/>
</dbReference>
<proteinExistence type="predicted"/>
<dbReference type="PANTHER" id="PTHR33184:SF80">
    <property type="entry name" value="BETA-1,3-N-ACETYLGLUCOSAMINYLTRANSFERASE FAMILY PROTEIN"/>
    <property type="match status" value="1"/>
</dbReference>
<organism evidence="3 4">
    <name type="scientific">Canavalia gladiata</name>
    <name type="common">Sword bean</name>
    <name type="synonym">Dolichos gladiatus</name>
    <dbReference type="NCBI Taxonomy" id="3824"/>
    <lineage>
        <taxon>Eukaryota</taxon>
        <taxon>Viridiplantae</taxon>
        <taxon>Streptophyta</taxon>
        <taxon>Embryophyta</taxon>
        <taxon>Tracheophyta</taxon>
        <taxon>Spermatophyta</taxon>
        <taxon>Magnoliopsida</taxon>
        <taxon>eudicotyledons</taxon>
        <taxon>Gunneridae</taxon>
        <taxon>Pentapetalae</taxon>
        <taxon>rosids</taxon>
        <taxon>fabids</taxon>
        <taxon>Fabales</taxon>
        <taxon>Fabaceae</taxon>
        <taxon>Papilionoideae</taxon>
        <taxon>50 kb inversion clade</taxon>
        <taxon>NPAAA clade</taxon>
        <taxon>indigoferoid/millettioid clade</taxon>
        <taxon>Phaseoleae</taxon>
        <taxon>Canavalia</taxon>
    </lineage>
</organism>
<dbReference type="InterPro" id="IPR040361">
    <property type="entry name" value="TPD1"/>
</dbReference>
<dbReference type="EMBL" id="JAYMYQ010000001">
    <property type="protein sequence ID" value="KAK7359319.1"/>
    <property type="molecule type" value="Genomic_DNA"/>
</dbReference>
<dbReference type="AlphaFoldDB" id="A0AAN9MVL2"/>
<evidence type="ECO:0000313" key="3">
    <source>
        <dbReference type="EMBL" id="KAK7359319.1"/>
    </source>
</evidence>
<keyword evidence="4" id="KW-1185">Reference proteome</keyword>
<comment type="caution">
    <text evidence="3">The sequence shown here is derived from an EMBL/GenBank/DDBJ whole genome shotgun (WGS) entry which is preliminary data.</text>
</comment>
<keyword evidence="1 2" id="KW-0732">Signal</keyword>
<feature type="chain" id="PRO_5042830360" evidence="2">
    <location>
        <begin position="24"/>
        <end position="123"/>
    </location>
</feature>
<reference evidence="3 4" key="1">
    <citation type="submission" date="2024-01" db="EMBL/GenBank/DDBJ databases">
        <title>The genomes of 5 underutilized Papilionoideae crops provide insights into root nodulation and disease resistanc.</title>
        <authorList>
            <person name="Jiang F."/>
        </authorList>
    </citation>
    <scope>NUCLEOTIDE SEQUENCE [LARGE SCALE GENOMIC DNA]</scope>
    <source>
        <strain evidence="3">LVBAO_FW01</strain>
        <tissue evidence="3">Leaves</tissue>
    </source>
</reference>